<gene>
    <name evidence="2" type="ORF">Lsai_1203</name>
</gene>
<evidence type="ECO:0000313" key="3">
    <source>
        <dbReference type="Proteomes" id="UP000054621"/>
    </source>
</evidence>
<reference evidence="2 3" key="1">
    <citation type="submission" date="2015-11" db="EMBL/GenBank/DDBJ databases">
        <title>Genomic analysis of 38 Legionella species identifies large and diverse effector repertoires.</title>
        <authorList>
            <person name="Burstein D."/>
            <person name="Amaro F."/>
            <person name="Zusman T."/>
            <person name="Lifshitz Z."/>
            <person name="Cohen O."/>
            <person name="Gilbert J.A."/>
            <person name="Pupko T."/>
            <person name="Shuman H.A."/>
            <person name="Segal G."/>
        </authorList>
    </citation>
    <scope>NUCLEOTIDE SEQUENCE [LARGE SCALE GENOMIC DNA]</scope>
    <source>
        <strain evidence="2 3">Mt.St.Helens-4</strain>
    </source>
</reference>
<organism evidence="2 3">
    <name type="scientific">Legionella sainthelensi</name>
    <dbReference type="NCBI Taxonomy" id="28087"/>
    <lineage>
        <taxon>Bacteria</taxon>
        <taxon>Pseudomonadati</taxon>
        <taxon>Pseudomonadota</taxon>
        <taxon>Gammaproteobacteria</taxon>
        <taxon>Legionellales</taxon>
        <taxon>Legionellaceae</taxon>
        <taxon>Legionella</taxon>
    </lineage>
</organism>
<feature type="chain" id="PRO_5006917820" evidence="1">
    <location>
        <begin position="24"/>
        <end position="151"/>
    </location>
</feature>
<accession>A0A0W0YP58</accession>
<feature type="signal peptide" evidence="1">
    <location>
        <begin position="1"/>
        <end position="23"/>
    </location>
</feature>
<dbReference type="STRING" id="28087.Lsai_1203"/>
<dbReference type="Proteomes" id="UP000054621">
    <property type="component" value="Unassembled WGS sequence"/>
</dbReference>
<protein>
    <submittedName>
        <fullName evidence="2">Uncharacterized protein</fullName>
    </submittedName>
</protein>
<dbReference type="EMBL" id="LNYV01000013">
    <property type="protein sequence ID" value="KTD58596.1"/>
    <property type="molecule type" value="Genomic_DNA"/>
</dbReference>
<dbReference type="eggNOG" id="ENOG5031E4D">
    <property type="taxonomic scope" value="Bacteria"/>
</dbReference>
<dbReference type="PATRIC" id="fig|28087.4.peg.1281"/>
<proteinExistence type="predicted"/>
<keyword evidence="1" id="KW-0732">Signal</keyword>
<comment type="caution">
    <text evidence="2">The sequence shown here is derived from an EMBL/GenBank/DDBJ whole genome shotgun (WGS) entry which is preliminary data.</text>
</comment>
<name>A0A0W0YP58_9GAMM</name>
<evidence type="ECO:0000313" key="2">
    <source>
        <dbReference type="EMBL" id="KTD58596.1"/>
    </source>
</evidence>
<sequence length="151" mass="17539">MCKLLMLRLTLFISLSASPFVYAVTNNEVTDWVQKVLMQTMSISYQTTPNEEEQAAKNFSHSAWEPMNDFYFNESQIIKQYKLTLHPKPLNSPTLINKDLCFGAPCWRVNQNYNVPELHLNVSFSLLITNQKTTNKSPFIVKSLDMKIEHY</sequence>
<dbReference type="AlphaFoldDB" id="A0A0W0YP58"/>
<evidence type="ECO:0000256" key="1">
    <source>
        <dbReference type="SAM" id="SignalP"/>
    </source>
</evidence>
<dbReference type="RefSeq" id="WP_027271827.1">
    <property type="nucleotide sequence ID" value="NZ_CAAAJE010000025.1"/>
</dbReference>
<dbReference type="OrthoDB" id="5643754at2"/>